<dbReference type="OrthoDB" id="1044435at2759"/>
<comment type="similarity">
    <text evidence="1">Belongs to the gamma-glutamylcyclotransferase family.</text>
</comment>
<dbReference type="Gene3D" id="3.10.490.10">
    <property type="entry name" value="Gamma-glutamyl cyclotransferase-like"/>
    <property type="match status" value="1"/>
</dbReference>
<evidence type="ECO:0000313" key="6">
    <source>
        <dbReference type="Proteomes" id="UP000243308"/>
    </source>
</evidence>
<feature type="domain" description="Gamma-glutamylcyclotransferase AIG2-like" evidence="4">
    <location>
        <begin position="12"/>
        <end position="105"/>
    </location>
</feature>
<dbReference type="InterPro" id="IPR036568">
    <property type="entry name" value="GGCT-like_sf"/>
</dbReference>
<keyword evidence="6" id="KW-1185">Reference proteome</keyword>
<accession>A0A086TKF6</accession>
<organism evidence="5 6">
    <name type="scientific">Podila verticillata NRRL 6337</name>
    <dbReference type="NCBI Taxonomy" id="1069443"/>
    <lineage>
        <taxon>Eukaryota</taxon>
        <taxon>Fungi</taxon>
        <taxon>Fungi incertae sedis</taxon>
        <taxon>Mucoromycota</taxon>
        <taxon>Mortierellomycotina</taxon>
        <taxon>Mortierellomycetes</taxon>
        <taxon>Mortierellales</taxon>
        <taxon>Mortierellaceae</taxon>
        <taxon>Podila</taxon>
    </lineage>
</organism>
<sequence length="169" mass="19031">MPTPIHKDSHPCFFYGSLMAPAVLDSVTRPGIDSNLCRVHAVIEGFVRHPYHNEPYPGMIASTDSTKTVEGILVFGHSAIDVFRLDRFEGGEYTRELLPVKILESVPASFTHGQQPLDAGTTVLSNVYIFTGPIKHLDLTREWDFEAFKNEQLAQWMQTSSDFVTYKEI</sequence>
<dbReference type="CDD" id="cd06661">
    <property type="entry name" value="GGCT_like"/>
    <property type="match status" value="1"/>
</dbReference>
<dbReference type="SUPFAM" id="SSF110857">
    <property type="entry name" value="Gamma-glutamyl cyclotransferase-like"/>
    <property type="match status" value="1"/>
</dbReference>
<dbReference type="Proteomes" id="UP000243308">
    <property type="component" value="Unassembled WGS sequence"/>
</dbReference>
<proteinExistence type="inferred from homology"/>
<dbReference type="InterPro" id="IPR045038">
    <property type="entry name" value="AIG2-like"/>
</dbReference>
<dbReference type="GO" id="GO:0016740">
    <property type="term" value="F:transferase activity"/>
    <property type="evidence" value="ECO:0007669"/>
    <property type="project" value="UniProtKB-KW"/>
</dbReference>
<dbReference type="PANTHER" id="PTHR31544">
    <property type="entry name" value="AIG2-LIKE PROTEIN D"/>
    <property type="match status" value="1"/>
</dbReference>
<dbReference type="Pfam" id="PF06094">
    <property type="entry name" value="GGACT"/>
    <property type="match status" value="1"/>
</dbReference>
<reference evidence="5 6" key="1">
    <citation type="submission" date="2011-02" db="EMBL/GenBank/DDBJ databases">
        <title>The Genome Sequence of Mortierella verticillata NRRL 6337.</title>
        <authorList>
            <consortium name="The Broad Institute Genome Sequencing Platform"/>
            <person name="Russ C."/>
            <person name="Cuomo C."/>
            <person name="Burger G."/>
            <person name="Gray M.W."/>
            <person name="Holland P.W.H."/>
            <person name="King N."/>
            <person name="Lang F.B.F."/>
            <person name="Roger A.J."/>
            <person name="Ruiz-Trillo I."/>
            <person name="Young S.K."/>
            <person name="Zeng Q."/>
            <person name="Gargeya S."/>
            <person name="Alvarado L."/>
            <person name="Berlin A."/>
            <person name="Chapman S.B."/>
            <person name="Chen Z."/>
            <person name="Freedman E."/>
            <person name="Gellesch M."/>
            <person name="Goldberg J."/>
            <person name="Griggs A."/>
            <person name="Gujja S."/>
            <person name="Heilman E."/>
            <person name="Heiman D."/>
            <person name="Howarth C."/>
            <person name="Mehta T."/>
            <person name="Neiman D."/>
            <person name="Pearson M."/>
            <person name="Roberts A."/>
            <person name="Saif S."/>
            <person name="Shea T."/>
            <person name="Shenoy N."/>
            <person name="Sisk P."/>
            <person name="Stolte C."/>
            <person name="Sykes S."/>
            <person name="White J."/>
            <person name="Yandava C."/>
            <person name="Haas B."/>
            <person name="Nusbaum C."/>
            <person name="Birren B."/>
        </authorList>
    </citation>
    <scope>NUCLEOTIDE SEQUENCE [LARGE SCALE GENOMIC DNA]</scope>
    <source>
        <strain evidence="5 6">NRRL 6337</strain>
    </source>
</reference>
<dbReference type="InterPro" id="IPR013024">
    <property type="entry name" value="GGCT-like"/>
</dbReference>
<dbReference type="PANTHER" id="PTHR31544:SF2">
    <property type="entry name" value="AIG2-LIKE PROTEIN D"/>
    <property type="match status" value="1"/>
</dbReference>
<evidence type="ECO:0000256" key="3">
    <source>
        <dbReference type="ARBA" id="ARBA00030602"/>
    </source>
</evidence>
<protein>
    <recommendedName>
        <fullName evidence="3">Putative gamma-glutamylcyclotransferase</fullName>
    </recommendedName>
</protein>
<keyword evidence="2" id="KW-0808">Transferase</keyword>
<gene>
    <name evidence="5" type="ORF">MVEG_11642</name>
</gene>
<name>A0A086TKF6_9FUNG</name>
<evidence type="ECO:0000256" key="1">
    <source>
        <dbReference type="ARBA" id="ARBA00008861"/>
    </source>
</evidence>
<evidence type="ECO:0000256" key="2">
    <source>
        <dbReference type="ARBA" id="ARBA00022679"/>
    </source>
</evidence>
<evidence type="ECO:0000259" key="4">
    <source>
        <dbReference type="Pfam" id="PF06094"/>
    </source>
</evidence>
<dbReference type="EMBL" id="KN042432">
    <property type="protein sequence ID" value="KFH62433.1"/>
    <property type="molecule type" value="Genomic_DNA"/>
</dbReference>
<dbReference type="InterPro" id="IPR009288">
    <property type="entry name" value="AIG2-like_dom"/>
</dbReference>
<dbReference type="AlphaFoldDB" id="A0A086TKF6"/>
<evidence type="ECO:0000313" key="5">
    <source>
        <dbReference type="EMBL" id="KFH62433.1"/>
    </source>
</evidence>